<name>A0A086ZH54_9BIFI</name>
<gene>
    <name evidence="4" type="ORF">BBOH_0658</name>
</gene>
<evidence type="ECO:0000313" key="5">
    <source>
        <dbReference type="Proteomes" id="UP000029096"/>
    </source>
</evidence>
<evidence type="ECO:0000259" key="3">
    <source>
        <dbReference type="Pfam" id="PF13462"/>
    </source>
</evidence>
<accession>A0A086ZH54</accession>
<dbReference type="GO" id="GO:0004674">
    <property type="term" value="F:protein serine/threonine kinase activity"/>
    <property type="evidence" value="ECO:0007669"/>
    <property type="project" value="UniProtKB-EC"/>
</dbReference>
<dbReference type="Proteomes" id="UP000029096">
    <property type="component" value="Unassembled WGS sequence"/>
</dbReference>
<feature type="compositionally biased region" description="Basic and acidic residues" evidence="1">
    <location>
        <begin position="20"/>
        <end position="33"/>
    </location>
</feature>
<dbReference type="SUPFAM" id="SSF52833">
    <property type="entry name" value="Thioredoxin-like"/>
    <property type="match status" value="1"/>
</dbReference>
<evidence type="ECO:0000256" key="2">
    <source>
        <dbReference type="SAM" id="Phobius"/>
    </source>
</evidence>
<keyword evidence="2" id="KW-1133">Transmembrane helix</keyword>
<dbReference type="EC" id="2.7.11.1" evidence="4"/>
<reference evidence="4 5" key="1">
    <citation type="submission" date="2014-03" db="EMBL/GenBank/DDBJ databases">
        <title>Genomics of Bifidobacteria.</title>
        <authorList>
            <person name="Ventura M."/>
            <person name="Milani C."/>
            <person name="Lugli G.A."/>
        </authorList>
    </citation>
    <scope>NUCLEOTIDE SEQUENCE [LARGE SCALE GENOMIC DNA]</scope>
    <source>
        <strain evidence="4 5">DSM 22767</strain>
    </source>
</reference>
<keyword evidence="4" id="KW-0808">Transferase</keyword>
<dbReference type="InterPro" id="IPR012336">
    <property type="entry name" value="Thioredoxin-like_fold"/>
</dbReference>
<organism evidence="4 5">
    <name type="scientific">Bifidobacterium bohemicum DSM 22767</name>
    <dbReference type="NCBI Taxonomy" id="1437606"/>
    <lineage>
        <taxon>Bacteria</taxon>
        <taxon>Bacillati</taxon>
        <taxon>Actinomycetota</taxon>
        <taxon>Actinomycetes</taxon>
        <taxon>Bifidobacteriales</taxon>
        <taxon>Bifidobacteriaceae</taxon>
        <taxon>Bifidobacterium</taxon>
    </lineage>
</organism>
<feature type="domain" description="Thioredoxin-like fold" evidence="3">
    <location>
        <begin position="116"/>
        <end position="279"/>
    </location>
</feature>
<dbReference type="Pfam" id="PF13462">
    <property type="entry name" value="Thioredoxin_4"/>
    <property type="match status" value="1"/>
</dbReference>
<feature type="transmembrane region" description="Helical" evidence="2">
    <location>
        <begin position="43"/>
        <end position="65"/>
    </location>
</feature>
<keyword evidence="2" id="KW-0472">Membrane</keyword>
<keyword evidence="5" id="KW-1185">Reference proteome</keyword>
<comment type="caution">
    <text evidence="4">The sequence shown here is derived from an EMBL/GenBank/DDBJ whole genome shotgun (WGS) entry which is preliminary data.</text>
</comment>
<dbReference type="EMBL" id="JGYP01000002">
    <property type="protein sequence ID" value="KFI45854.1"/>
    <property type="molecule type" value="Genomic_DNA"/>
</dbReference>
<evidence type="ECO:0000256" key="1">
    <source>
        <dbReference type="SAM" id="MobiDB-lite"/>
    </source>
</evidence>
<dbReference type="InterPro" id="IPR036249">
    <property type="entry name" value="Thioredoxin-like_sf"/>
</dbReference>
<sequence>MANNNGKKGAKQQRAQSNRKAREEAAARAREEQLARERKQQTIIGAAVVAMVVALIALIVGIIVYQSHKKAEEAKITSSQTYATLQKVKTKPAKADDKGGFLISKNGIAKSVSGAPTVEIYMDPICPGCGSLHRQIDDDLQKMVNAGQINLVYHSASFLDGSSTDKYSTRASGAVAYIASHDNDKDHLMRFVANLYSEDFQPGEASDYKPTSNDQIKAQAIKAGVPKNVADKAFDGRYTAWLDAVDNYTMKRNDLLNTDGQLKGQMSTPTVTINGKLLSMNRLSELNLTQKTGLLKSIGLKPSDVGHAGVMPKIGEKGKPIDLG</sequence>
<dbReference type="OrthoDB" id="117402at2"/>
<proteinExistence type="predicted"/>
<dbReference type="RefSeq" id="WP_033522288.1">
    <property type="nucleotide sequence ID" value="NZ_JDUS01000019.1"/>
</dbReference>
<evidence type="ECO:0000313" key="4">
    <source>
        <dbReference type="EMBL" id="KFI45854.1"/>
    </source>
</evidence>
<dbReference type="STRING" id="1437606.BBOH_0658"/>
<keyword evidence="2" id="KW-0812">Transmembrane</keyword>
<dbReference type="AlphaFoldDB" id="A0A086ZH54"/>
<feature type="region of interest" description="Disordered" evidence="1">
    <location>
        <begin position="1"/>
        <end position="33"/>
    </location>
</feature>
<protein>
    <submittedName>
        <fullName evidence="4">Putative DSBA thioredoxin domain-containing protein</fullName>
        <ecNumber evidence="4">2.7.11.1</ecNumber>
    </submittedName>
</protein>
<dbReference type="Gene3D" id="3.40.30.10">
    <property type="entry name" value="Glutaredoxin"/>
    <property type="match status" value="1"/>
</dbReference>
<dbReference type="eggNOG" id="COG1651">
    <property type="taxonomic scope" value="Bacteria"/>
</dbReference>